<reference evidence="1 2" key="1">
    <citation type="submission" date="2020-01" db="EMBL/GenBank/DDBJ databases">
        <title>Natronorubrum sp. JWXQ-INN 674 isolated from Inner Mongolia Autonomous Region of China.</title>
        <authorList>
            <person name="Xue Q."/>
        </authorList>
    </citation>
    <scope>NUCLEOTIDE SEQUENCE [LARGE SCALE GENOMIC DNA]</scope>
    <source>
        <strain evidence="1 2">JWXQ-INN-674</strain>
    </source>
</reference>
<dbReference type="SUPFAM" id="SSF46785">
    <property type="entry name" value="Winged helix' DNA-binding domain"/>
    <property type="match status" value="1"/>
</dbReference>
<protein>
    <submittedName>
        <fullName evidence="1">Transcriptional regulator</fullName>
    </submittedName>
</protein>
<name>A0A6B0VKE8_9EURY</name>
<dbReference type="Gene3D" id="1.10.10.10">
    <property type="entry name" value="Winged helix-like DNA-binding domain superfamily/Winged helix DNA-binding domain"/>
    <property type="match status" value="1"/>
</dbReference>
<sequence length="99" mass="11405">MHVADNVFEALSDRYRRQLLLELLDRNPGEVLSQSKADSGYAIPSISQHHVHLPKLEAYGFIEWNRDQQIVTKGPQFDEIEPMLELFRENADAVPGDWT</sequence>
<dbReference type="EMBL" id="WUYX01000029">
    <property type="protein sequence ID" value="MXV62321.1"/>
    <property type="molecule type" value="Genomic_DNA"/>
</dbReference>
<evidence type="ECO:0000313" key="1">
    <source>
        <dbReference type="EMBL" id="MXV62321.1"/>
    </source>
</evidence>
<dbReference type="InterPro" id="IPR036390">
    <property type="entry name" value="WH_DNA-bd_sf"/>
</dbReference>
<dbReference type="AlphaFoldDB" id="A0A6B0VKE8"/>
<dbReference type="Proteomes" id="UP000434101">
    <property type="component" value="Unassembled WGS sequence"/>
</dbReference>
<proteinExistence type="predicted"/>
<dbReference type="InterPro" id="IPR036388">
    <property type="entry name" value="WH-like_DNA-bd_sf"/>
</dbReference>
<keyword evidence="2" id="KW-1185">Reference proteome</keyword>
<accession>A0A6B0VKE8</accession>
<gene>
    <name evidence="1" type="ORF">GS429_09655</name>
</gene>
<evidence type="ECO:0000313" key="2">
    <source>
        <dbReference type="Proteomes" id="UP000434101"/>
    </source>
</evidence>
<organism evidence="1 2">
    <name type="scientific">Natronorubrum halalkaliphilum</name>
    <dbReference type="NCBI Taxonomy" id="2691917"/>
    <lineage>
        <taxon>Archaea</taxon>
        <taxon>Methanobacteriati</taxon>
        <taxon>Methanobacteriota</taxon>
        <taxon>Stenosarchaea group</taxon>
        <taxon>Halobacteria</taxon>
        <taxon>Halobacteriales</taxon>
        <taxon>Natrialbaceae</taxon>
        <taxon>Natronorubrum</taxon>
    </lineage>
</organism>
<comment type="caution">
    <text evidence="1">The sequence shown here is derived from an EMBL/GenBank/DDBJ whole genome shotgun (WGS) entry which is preliminary data.</text>
</comment>